<evidence type="ECO:0000256" key="1">
    <source>
        <dbReference type="SAM" id="Coils"/>
    </source>
</evidence>
<keyword evidence="3" id="KW-1185">Reference proteome</keyword>
<organism evidence="2 3">
    <name type="scientific">Arthrobacter ginkgonis</name>
    <dbReference type="NCBI Taxonomy" id="1630594"/>
    <lineage>
        <taxon>Bacteria</taxon>
        <taxon>Bacillati</taxon>
        <taxon>Actinomycetota</taxon>
        <taxon>Actinomycetes</taxon>
        <taxon>Micrococcales</taxon>
        <taxon>Micrococcaceae</taxon>
        <taxon>Arthrobacter</taxon>
    </lineage>
</organism>
<evidence type="ECO:0000313" key="3">
    <source>
        <dbReference type="Proteomes" id="UP001500752"/>
    </source>
</evidence>
<dbReference type="RefSeq" id="WP_345148835.1">
    <property type="nucleotide sequence ID" value="NZ_BAABEO010000008.1"/>
</dbReference>
<dbReference type="EMBL" id="BAABEO010000008">
    <property type="protein sequence ID" value="GAA3673049.1"/>
    <property type="molecule type" value="Genomic_DNA"/>
</dbReference>
<evidence type="ECO:0000313" key="2">
    <source>
        <dbReference type="EMBL" id="GAA3673049.1"/>
    </source>
</evidence>
<comment type="caution">
    <text evidence="2">The sequence shown here is derived from an EMBL/GenBank/DDBJ whole genome shotgun (WGS) entry which is preliminary data.</text>
</comment>
<protein>
    <submittedName>
        <fullName evidence="2">Uncharacterized protein</fullName>
    </submittedName>
</protein>
<sequence>MDRESSLNSAQLASIDLLIAIAQQNGLSLEDRLEKTQEQAEAQADRVEAMWEARHGGLEITEHDLQVIGKIRELAATLESSVTLKQLIELRDEALKSQG</sequence>
<reference evidence="3" key="1">
    <citation type="journal article" date="2019" name="Int. J. Syst. Evol. Microbiol.">
        <title>The Global Catalogue of Microorganisms (GCM) 10K type strain sequencing project: providing services to taxonomists for standard genome sequencing and annotation.</title>
        <authorList>
            <consortium name="The Broad Institute Genomics Platform"/>
            <consortium name="The Broad Institute Genome Sequencing Center for Infectious Disease"/>
            <person name="Wu L."/>
            <person name="Ma J."/>
        </authorList>
    </citation>
    <scope>NUCLEOTIDE SEQUENCE [LARGE SCALE GENOMIC DNA]</scope>
    <source>
        <strain evidence="3">JCM 30742</strain>
    </source>
</reference>
<name>A0ABP7BXR9_9MICC</name>
<dbReference type="Proteomes" id="UP001500752">
    <property type="component" value="Unassembled WGS sequence"/>
</dbReference>
<feature type="coiled-coil region" evidence="1">
    <location>
        <begin position="19"/>
        <end position="50"/>
    </location>
</feature>
<proteinExistence type="predicted"/>
<keyword evidence="1" id="KW-0175">Coiled coil</keyword>
<accession>A0ABP7BXR9</accession>
<gene>
    <name evidence="2" type="ORF">GCM10023081_09260</name>
</gene>